<dbReference type="GO" id="GO:0008982">
    <property type="term" value="F:protein-N(PI)-phosphohistidine-sugar phosphotransferase activity"/>
    <property type="evidence" value="ECO:0007669"/>
    <property type="project" value="UniProtKB-UniRule"/>
</dbReference>
<feature type="transmembrane region" description="Helical" evidence="9">
    <location>
        <begin position="37"/>
        <end position="57"/>
    </location>
</feature>
<dbReference type="PATRIC" id="fig|993692.3.peg.171"/>
<dbReference type="PROSITE" id="PS51105">
    <property type="entry name" value="PTS_EIIC_TYPE_3"/>
    <property type="match status" value="1"/>
</dbReference>
<dbReference type="PIRSF" id="PIRSF006351">
    <property type="entry name" value="PTS_EIIC-Cellobiose"/>
    <property type="match status" value="1"/>
</dbReference>
<dbReference type="InterPro" id="IPR004796">
    <property type="entry name" value="PTS_IIC_cello"/>
</dbReference>
<dbReference type="Pfam" id="PF02378">
    <property type="entry name" value="PTS_EIIC"/>
    <property type="match status" value="1"/>
</dbReference>
<dbReference type="PANTHER" id="PTHR33989:SF4">
    <property type="entry name" value="PTS SYSTEM N,N'-DIACETYLCHITOBIOSE-SPECIFIC EIIC COMPONENT"/>
    <property type="match status" value="1"/>
</dbReference>
<evidence type="ECO:0000256" key="6">
    <source>
        <dbReference type="ARBA" id="ARBA00022989"/>
    </source>
</evidence>
<evidence type="ECO:0000259" key="10">
    <source>
        <dbReference type="PROSITE" id="PS51105"/>
    </source>
</evidence>
<dbReference type="InterPro" id="IPR003352">
    <property type="entry name" value="PTS_EIIC"/>
</dbReference>
<evidence type="ECO:0000256" key="9">
    <source>
        <dbReference type="SAM" id="Phobius"/>
    </source>
</evidence>
<feature type="transmembrane region" description="Helical" evidence="9">
    <location>
        <begin position="173"/>
        <end position="194"/>
    </location>
</feature>
<keyword evidence="7 8" id="KW-0472">Membrane</keyword>
<name>A0A0R2LH18_9LACO</name>
<keyword evidence="12" id="KW-1185">Reference proteome</keyword>
<dbReference type="AlphaFoldDB" id="A0A0R2LH18"/>
<protein>
    <recommendedName>
        <fullName evidence="8">Permease IIC component</fullName>
    </recommendedName>
</protein>
<dbReference type="RefSeq" id="WP_057879586.1">
    <property type="nucleotide sequence ID" value="NZ_JQCF01000001.1"/>
</dbReference>
<keyword evidence="3 8" id="KW-1003">Cell membrane</keyword>
<keyword evidence="6 9" id="KW-1133">Transmembrane helix</keyword>
<sequence>MSKKEKGQGWQKFQGEFTKTAGKIAANKLLLTLRDSFIIVAATSMIAGFAIMLQNVFVDPTNGLIFGKQGLGLGRLISGSWTAWQASGLFNGLTTTGNLIGLISNGSLNTFAVLLVVIFSHTFSRKYFPKSKEHMTSVLYALGAFFICMPWKFQYTPDGAKKPIDVLNYMDTTFFGTKGVFAALLISGFAVWIYNKVLEKNFTIKMPDSVPPAVARSFESLIPGVITMGVFIILTGISTTFTGETMPELLLTALQKPALAISGTGLFAFVSQITWSLLQWFGIHPTSIWGPIFGLTWNINDTQNMLGQAHHIYSTLFMNFSTIAAGSCSVSPVLALILFSKRAAAKKVSKIALMPAIFNISEPVTFGLPIILNPLYFIPWLVAQPLAFYIGIFFTRIGFIGPIVNNVPWTVPTLLSGLLYTGSIKGLIVQAVIVVVTTAIYYPFVRMDNKLNPDVSVKDADMEAAHKNAEKDVEIEPA</sequence>
<evidence type="ECO:0000256" key="8">
    <source>
        <dbReference type="PIRNR" id="PIRNR006351"/>
    </source>
</evidence>
<proteinExistence type="predicted"/>
<evidence type="ECO:0000313" key="11">
    <source>
        <dbReference type="EMBL" id="KRO00849.1"/>
    </source>
</evidence>
<feature type="transmembrane region" description="Helical" evidence="9">
    <location>
        <begin position="249"/>
        <end position="270"/>
    </location>
</feature>
<evidence type="ECO:0000256" key="5">
    <source>
        <dbReference type="ARBA" id="ARBA00022692"/>
    </source>
</evidence>
<feature type="transmembrane region" description="Helical" evidence="9">
    <location>
        <begin position="351"/>
        <end position="371"/>
    </location>
</feature>
<dbReference type="STRING" id="993692.IV57_GL000170"/>
<gene>
    <name evidence="11" type="ORF">IV57_GL000170</name>
</gene>
<dbReference type="EMBL" id="JQCF01000001">
    <property type="protein sequence ID" value="KRO00849.1"/>
    <property type="molecule type" value="Genomic_DNA"/>
</dbReference>
<feature type="transmembrane region" description="Helical" evidence="9">
    <location>
        <begin position="317"/>
        <end position="339"/>
    </location>
</feature>
<comment type="caution">
    <text evidence="11">The sequence shown here is derived from an EMBL/GenBank/DDBJ whole genome shotgun (WGS) entry which is preliminary data.</text>
</comment>
<evidence type="ECO:0000256" key="4">
    <source>
        <dbReference type="ARBA" id="ARBA00022597"/>
    </source>
</evidence>
<dbReference type="NCBIfam" id="TIGR00410">
    <property type="entry name" value="lacE"/>
    <property type="match status" value="1"/>
</dbReference>
<dbReference type="Proteomes" id="UP000051006">
    <property type="component" value="Unassembled WGS sequence"/>
</dbReference>
<organism evidence="11 12">
    <name type="scientific">Companilactobacillus kimchiensis</name>
    <dbReference type="NCBI Taxonomy" id="993692"/>
    <lineage>
        <taxon>Bacteria</taxon>
        <taxon>Bacillati</taxon>
        <taxon>Bacillota</taxon>
        <taxon>Bacilli</taxon>
        <taxon>Lactobacillales</taxon>
        <taxon>Lactobacillaceae</taxon>
        <taxon>Companilactobacillus</taxon>
    </lineage>
</organism>
<feature type="transmembrane region" description="Helical" evidence="9">
    <location>
        <begin position="418"/>
        <end position="444"/>
    </location>
</feature>
<reference evidence="11 12" key="1">
    <citation type="journal article" date="2015" name="Genome Announc.">
        <title>Expanding the biotechnology potential of lactobacilli through comparative genomics of 213 strains and associated genera.</title>
        <authorList>
            <person name="Sun Z."/>
            <person name="Harris H.M."/>
            <person name="McCann A."/>
            <person name="Guo C."/>
            <person name="Argimon S."/>
            <person name="Zhang W."/>
            <person name="Yang X."/>
            <person name="Jeffery I.B."/>
            <person name="Cooney J.C."/>
            <person name="Kagawa T.F."/>
            <person name="Liu W."/>
            <person name="Song Y."/>
            <person name="Salvetti E."/>
            <person name="Wrobel A."/>
            <person name="Rasinkangas P."/>
            <person name="Parkhill J."/>
            <person name="Rea M.C."/>
            <person name="O'Sullivan O."/>
            <person name="Ritari J."/>
            <person name="Douillard F.P."/>
            <person name="Paul Ross R."/>
            <person name="Yang R."/>
            <person name="Briner A.E."/>
            <person name="Felis G.E."/>
            <person name="de Vos W.M."/>
            <person name="Barrangou R."/>
            <person name="Klaenhammer T.R."/>
            <person name="Caufield P.W."/>
            <person name="Cui Y."/>
            <person name="Zhang H."/>
            <person name="O'Toole P.W."/>
        </authorList>
    </citation>
    <scope>NUCLEOTIDE SEQUENCE [LARGE SCALE GENOMIC DNA]</scope>
    <source>
        <strain evidence="11 12">DSM 24716</strain>
    </source>
</reference>
<feature type="transmembrane region" description="Helical" evidence="9">
    <location>
        <begin position="135"/>
        <end position="153"/>
    </location>
</feature>
<feature type="domain" description="PTS EIIC type-3" evidence="10">
    <location>
        <begin position="13"/>
        <end position="444"/>
    </location>
</feature>
<keyword evidence="2 8" id="KW-0813">Transport</keyword>
<dbReference type="PANTHER" id="PTHR33989">
    <property type="match status" value="1"/>
</dbReference>
<evidence type="ECO:0000313" key="12">
    <source>
        <dbReference type="Proteomes" id="UP000051006"/>
    </source>
</evidence>
<feature type="transmembrane region" description="Helical" evidence="9">
    <location>
        <begin position="214"/>
        <end position="237"/>
    </location>
</feature>
<dbReference type="OrthoDB" id="1641940at2"/>
<feature type="transmembrane region" description="Helical" evidence="9">
    <location>
        <begin position="277"/>
        <end position="297"/>
    </location>
</feature>
<dbReference type="InterPro" id="IPR051088">
    <property type="entry name" value="PTS_Sugar-EIIC/EIIB"/>
</dbReference>
<evidence type="ECO:0000256" key="3">
    <source>
        <dbReference type="ARBA" id="ARBA00022475"/>
    </source>
</evidence>
<accession>A0A0R2LH18</accession>
<dbReference type="GO" id="GO:0005886">
    <property type="term" value="C:plasma membrane"/>
    <property type="evidence" value="ECO:0007669"/>
    <property type="project" value="UniProtKB-SubCell"/>
</dbReference>
<feature type="transmembrane region" description="Helical" evidence="9">
    <location>
        <begin position="99"/>
        <end position="123"/>
    </location>
</feature>
<dbReference type="GO" id="GO:1901264">
    <property type="term" value="P:carbohydrate derivative transport"/>
    <property type="evidence" value="ECO:0007669"/>
    <property type="project" value="TreeGrafter"/>
</dbReference>
<keyword evidence="4 8" id="KW-0762">Sugar transport</keyword>
<comment type="subcellular location">
    <subcellularLocation>
        <location evidence="1">Cell membrane</location>
        <topology evidence="1">Multi-pass membrane protein</topology>
    </subcellularLocation>
</comment>
<evidence type="ECO:0000256" key="1">
    <source>
        <dbReference type="ARBA" id="ARBA00004651"/>
    </source>
</evidence>
<evidence type="ECO:0000256" key="7">
    <source>
        <dbReference type="ARBA" id="ARBA00023136"/>
    </source>
</evidence>
<keyword evidence="5 9" id="KW-0812">Transmembrane</keyword>
<dbReference type="InterPro" id="IPR004501">
    <property type="entry name" value="PTS_EIIC_3"/>
</dbReference>
<comment type="function">
    <text evidence="8">The phosphoenolpyruvate-dependent sugar phosphotransferase system (PTS), a major carbohydrate active -transport system, catalyzes the phosphorylation of incoming sugar substrates concomitant with their translocation across the cell membrane.</text>
</comment>
<dbReference type="GO" id="GO:0009401">
    <property type="term" value="P:phosphoenolpyruvate-dependent sugar phosphotransferase system"/>
    <property type="evidence" value="ECO:0007669"/>
    <property type="project" value="InterPro"/>
</dbReference>
<evidence type="ECO:0000256" key="2">
    <source>
        <dbReference type="ARBA" id="ARBA00022448"/>
    </source>
</evidence>